<dbReference type="GO" id="GO:0006269">
    <property type="term" value="P:DNA replication, synthesis of primer"/>
    <property type="evidence" value="ECO:0007669"/>
    <property type="project" value="UniProtKB-UniRule"/>
</dbReference>
<evidence type="ECO:0000313" key="17">
    <source>
        <dbReference type="Proteomes" id="UP000321168"/>
    </source>
</evidence>
<dbReference type="PANTHER" id="PTHR30153:SF2">
    <property type="entry name" value="REPLICATIVE DNA HELICASE"/>
    <property type="match status" value="1"/>
</dbReference>
<accession>A0A5C6V9R4</accession>
<evidence type="ECO:0000256" key="13">
    <source>
        <dbReference type="RuleBase" id="RU362085"/>
    </source>
</evidence>
<evidence type="ECO:0000256" key="1">
    <source>
        <dbReference type="ARBA" id="ARBA00008428"/>
    </source>
</evidence>
<dbReference type="Gene3D" id="3.40.50.300">
    <property type="entry name" value="P-loop containing nucleotide triphosphate hydrolases"/>
    <property type="match status" value="1"/>
</dbReference>
<evidence type="ECO:0000313" key="16">
    <source>
        <dbReference type="EMBL" id="TXC81550.1"/>
    </source>
</evidence>
<reference evidence="16 17" key="1">
    <citation type="submission" date="2019-08" db="EMBL/GenBank/DDBJ databases">
        <title>Genome of Luteibaculum oceani JCM 18817.</title>
        <authorList>
            <person name="Bowman J.P."/>
        </authorList>
    </citation>
    <scope>NUCLEOTIDE SEQUENCE [LARGE SCALE GENOMIC DNA]</scope>
    <source>
        <strain evidence="16 17">JCM 18817</strain>
    </source>
</reference>
<feature type="compositionally biased region" description="Polar residues" evidence="14">
    <location>
        <begin position="1"/>
        <end position="11"/>
    </location>
</feature>
<dbReference type="Pfam" id="PF00772">
    <property type="entry name" value="DnaB"/>
    <property type="match status" value="1"/>
</dbReference>
<dbReference type="OrthoDB" id="9773982at2"/>
<comment type="function">
    <text evidence="10 13">The main replicative DNA helicase, it participates in initiation and elongation during chromosome replication. Travels ahead of the DNA replisome, separating dsDNA into templates for DNA synthesis. A processive ATP-dependent 5'-3' DNA helicase it has DNA-dependent ATPase activity.</text>
</comment>
<feature type="domain" description="SF4 helicase" evidence="15">
    <location>
        <begin position="198"/>
        <end position="470"/>
    </location>
</feature>
<keyword evidence="8 13" id="KW-0238">DNA-binding</keyword>
<evidence type="ECO:0000256" key="3">
    <source>
        <dbReference type="ARBA" id="ARBA00022705"/>
    </source>
</evidence>
<dbReference type="InterPro" id="IPR036185">
    <property type="entry name" value="DNA_heli_DnaB-like_N_sf"/>
</dbReference>
<dbReference type="InterPro" id="IPR027417">
    <property type="entry name" value="P-loop_NTPase"/>
</dbReference>
<dbReference type="AlphaFoldDB" id="A0A5C6V9R4"/>
<evidence type="ECO:0000256" key="2">
    <source>
        <dbReference type="ARBA" id="ARBA00022515"/>
    </source>
</evidence>
<dbReference type="GO" id="GO:0016887">
    <property type="term" value="F:ATP hydrolysis activity"/>
    <property type="evidence" value="ECO:0007669"/>
    <property type="project" value="RHEA"/>
</dbReference>
<keyword evidence="17" id="KW-1185">Reference proteome</keyword>
<dbReference type="InterPro" id="IPR007694">
    <property type="entry name" value="DNA_helicase_DnaB-like_C"/>
</dbReference>
<dbReference type="GO" id="GO:0005829">
    <property type="term" value="C:cytosol"/>
    <property type="evidence" value="ECO:0007669"/>
    <property type="project" value="TreeGrafter"/>
</dbReference>
<comment type="similarity">
    <text evidence="1 13">Belongs to the helicase family. DnaB subfamily.</text>
</comment>
<dbReference type="Proteomes" id="UP000321168">
    <property type="component" value="Unassembled WGS sequence"/>
</dbReference>
<organism evidence="16 17">
    <name type="scientific">Luteibaculum oceani</name>
    <dbReference type="NCBI Taxonomy" id="1294296"/>
    <lineage>
        <taxon>Bacteria</taxon>
        <taxon>Pseudomonadati</taxon>
        <taxon>Bacteroidota</taxon>
        <taxon>Flavobacteriia</taxon>
        <taxon>Flavobacteriales</taxon>
        <taxon>Luteibaculaceae</taxon>
        <taxon>Luteibaculum</taxon>
    </lineage>
</organism>
<dbReference type="GO" id="GO:0042802">
    <property type="term" value="F:identical protein binding"/>
    <property type="evidence" value="ECO:0007669"/>
    <property type="project" value="UniProtKB-ARBA"/>
</dbReference>
<dbReference type="RefSeq" id="WP_147014279.1">
    <property type="nucleotide sequence ID" value="NZ_VORB01000004.1"/>
</dbReference>
<dbReference type="GO" id="GO:0043139">
    <property type="term" value="F:5'-3' DNA helicase activity"/>
    <property type="evidence" value="ECO:0007669"/>
    <property type="project" value="UniProtKB-EC"/>
</dbReference>
<keyword evidence="5 13" id="KW-0378">Hydrolase</keyword>
<dbReference type="GO" id="GO:1990077">
    <property type="term" value="C:primosome complex"/>
    <property type="evidence" value="ECO:0007669"/>
    <property type="project" value="UniProtKB-UniRule"/>
</dbReference>
<proteinExistence type="inferred from homology"/>
<feature type="compositionally biased region" description="Polar residues" evidence="14">
    <location>
        <begin position="486"/>
        <end position="499"/>
    </location>
</feature>
<evidence type="ECO:0000256" key="9">
    <source>
        <dbReference type="ARBA" id="ARBA00023235"/>
    </source>
</evidence>
<comment type="catalytic activity">
    <reaction evidence="11 13">
        <text>ATP + H2O = ADP + phosphate + H(+)</text>
        <dbReference type="Rhea" id="RHEA:13065"/>
        <dbReference type="ChEBI" id="CHEBI:15377"/>
        <dbReference type="ChEBI" id="CHEBI:15378"/>
        <dbReference type="ChEBI" id="CHEBI:30616"/>
        <dbReference type="ChEBI" id="CHEBI:43474"/>
        <dbReference type="ChEBI" id="CHEBI:456216"/>
        <dbReference type="EC" id="5.6.2.3"/>
    </reaction>
</comment>
<dbReference type="InterPro" id="IPR016136">
    <property type="entry name" value="DNA_helicase_N/primase_C"/>
</dbReference>
<dbReference type="GO" id="GO:0005524">
    <property type="term" value="F:ATP binding"/>
    <property type="evidence" value="ECO:0007669"/>
    <property type="project" value="UniProtKB-UniRule"/>
</dbReference>
<name>A0A5C6V9R4_9FLAO</name>
<dbReference type="GO" id="GO:0003677">
    <property type="term" value="F:DNA binding"/>
    <property type="evidence" value="ECO:0007669"/>
    <property type="project" value="UniProtKB-UniRule"/>
</dbReference>
<protein>
    <recommendedName>
        <fullName evidence="12 13">Replicative DNA helicase</fullName>
        <ecNumber evidence="12 13">5.6.2.3</ecNumber>
    </recommendedName>
</protein>
<dbReference type="SUPFAM" id="SSF48024">
    <property type="entry name" value="N-terminal domain of DnaB helicase"/>
    <property type="match status" value="1"/>
</dbReference>
<comment type="caution">
    <text evidence="16">The sequence shown here is derived from an EMBL/GenBank/DDBJ whole genome shotgun (WGS) entry which is preliminary data.</text>
</comment>
<evidence type="ECO:0000256" key="14">
    <source>
        <dbReference type="SAM" id="MobiDB-lite"/>
    </source>
</evidence>
<evidence type="ECO:0000256" key="4">
    <source>
        <dbReference type="ARBA" id="ARBA00022741"/>
    </source>
</evidence>
<keyword evidence="9" id="KW-0413">Isomerase</keyword>
<keyword evidence="2 13" id="KW-0639">Primosome</keyword>
<dbReference type="FunFam" id="1.10.860.10:FF:000001">
    <property type="entry name" value="Replicative DNA helicase"/>
    <property type="match status" value="1"/>
</dbReference>
<dbReference type="PANTHER" id="PTHR30153">
    <property type="entry name" value="REPLICATIVE DNA HELICASE DNAB"/>
    <property type="match status" value="1"/>
</dbReference>
<dbReference type="FunFam" id="3.40.50.300:FF:000076">
    <property type="entry name" value="Replicative DNA helicase"/>
    <property type="match status" value="1"/>
</dbReference>
<feature type="region of interest" description="Disordered" evidence="14">
    <location>
        <begin position="467"/>
        <end position="535"/>
    </location>
</feature>
<sequence length="535" mass="58925">MEESQKSSTKSRLAKPNYPQNTFESGKLPPQAIDLEEAVLGALMLDSNALSDVLEILSPSVFYKEAHKKIYKAILDLFTDSEPIDILTVTQKLRSTGELDAVGGPYFVSQLTNRVASSANLEYHARIISQKYLQRELIKITSNITKKAYEDTSDVLELLDEAEQELFNLSEGNIKRNYESMRELLQKAITQIEEAGANQEGLSGVPSGFRDLDKLTGGWQKSDLVIVAARPAMGKTAFVLSMAKNMATRHNVPVALFSLEMSSIQLVNRLISSETGIESDKLRKGNLSEEDYRQLHARIGKLAEAPIYIDDTPALGIFELRAKCRRLVFQHDVKIIIIDYLQLMSGTGNEGGNRVQEISAISRALKIIAKELEVPVIALSQLSRAVETRGGDKRPMLSDLRESGSIEQDADIVSFIYRPEYYGITEDENGQPLQGVGEIMIAKHRNGAVENVRLRFKGHLARFEDLNEPGMMGDGDNPFSTGGGLQPNSDFDGNSNIGASPNVVIKGSKINDDSEDDDGFSNLSGGDGNPQDLPW</sequence>
<dbReference type="InterPro" id="IPR007693">
    <property type="entry name" value="DNA_helicase_DnaB-like_N"/>
</dbReference>
<keyword evidence="7 13" id="KW-0067">ATP-binding</keyword>
<dbReference type="PROSITE" id="PS51199">
    <property type="entry name" value="SF4_HELICASE"/>
    <property type="match status" value="1"/>
</dbReference>
<evidence type="ECO:0000256" key="12">
    <source>
        <dbReference type="NCBIfam" id="TIGR00665"/>
    </source>
</evidence>
<keyword evidence="6 13" id="KW-0347">Helicase</keyword>
<dbReference type="NCBIfam" id="TIGR00665">
    <property type="entry name" value="DnaB"/>
    <property type="match status" value="1"/>
</dbReference>
<keyword evidence="3 13" id="KW-0235">DNA replication</keyword>
<dbReference type="EC" id="5.6.2.3" evidence="12 13"/>
<feature type="region of interest" description="Disordered" evidence="14">
    <location>
        <begin position="1"/>
        <end position="26"/>
    </location>
</feature>
<evidence type="ECO:0000256" key="8">
    <source>
        <dbReference type="ARBA" id="ARBA00023125"/>
    </source>
</evidence>
<evidence type="ECO:0000256" key="11">
    <source>
        <dbReference type="ARBA" id="ARBA00048954"/>
    </source>
</evidence>
<gene>
    <name evidence="16" type="primary">dnaB</name>
    <name evidence="16" type="ORF">FRX97_05955</name>
</gene>
<evidence type="ECO:0000256" key="5">
    <source>
        <dbReference type="ARBA" id="ARBA00022801"/>
    </source>
</evidence>
<dbReference type="EMBL" id="VORB01000004">
    <property type="protein sequence ID" value="TXC81550.1"/>
    <property type="molecule type" value="Genomic_DNA"/>
</dbReference>
<dbReference type="Pfam" id="PF03796">
    <property type="entry name" value="DnaB_C"/>
    <property type="match status" value="1"/>
</dbReference>
<dbReference type="CDD" id="cd00984">
    <property type="entry name" value="DnaB_C"/>
    <property type="match status" value="1"/>
</dbReference>
<keyword evidence="4 13" id="KW-0547">Nucleotide-binding</keyword>
<evidence type="ECO:0000256" key="6">
    <source>
        <dbReference type="ARBA" id="ARBA00022806"/>
    </source>
</evidence>
<dbReference type="NCBIfam" id="NF004384">
    <property type="entry name" value="PRK05748.1"/>
    <property type="match status" value="1"/>
</dbReference>
<dbReference type="InterPro" id="IPR007692">
    <property type="entry name" value="DNA_helicase_DnaB"/>
</dbReference>
<evidence type="ECO:0000256" key="7">
    <source>
        <dbReference type="ARBA" id="ARBA00022840"/>
    </source>
</evidence>
<evidence type="ECO:0000259" key="15">
    <source>
        <dbReference type="PROSITE" id="PS51199"/>
    </source>
</evidence>
<evidence type="ECO:0000256" key="10">
    <source>
        <dbReference type="ARBA" id="ARBA00044932"/>
    </source>
</evidence>
<dbReference type="SUPFAM" id="SSF52540">
    <property type="entry name" value="P-loop containing nucleoside triphosphate hydrolases"/>
    <property type="match status" value="1"/>
</dbReference>
<dbReference type="Gene3D" id="1.10.860.10">
    <property type="entry name" value="DNAb Helicase, Chain A"/>
    <property type="match status" value="1"/>
</dbReference>